<dbReference type="RefSeq" id="WP_126751239.1">
    <property type="nucleotide sequence ID" value="NZ_JBHUMT010000016.1"/>
</dbReference>
<dbReference type="Proteomes" id="UP000288361">
    <property type="component" value="Unassembled WGS sequence"/>
</dbReference>
<dbReference type="PANTHER" id="PTHR13504:SF38">
    <property type="entry name" value="FIDO DOMAIN-CONTAINING PROTEIN"/>
    <property type="match status" value="1"/>
</dbReference>
<comment type="caution">
    <text evidence="3">The sequence shown here is derived from an EMBL/GenBank/DDBJ whole genome shotgun (WGS) entry which is preliminary data.</text>
</comment>
<organism evidence="3 4">
    <name type="scientific">Idiomarina piscisalsi</name>
    <dbReference type="NCBI Taxonomy" id="1096243"/>
    <lineage>
        <taxon>Bacteria</taxon>
        <taxon>Pseudomonadati</taxon>
        <taxon>Pseudomonadota</taxon>
        <taxon>Gammaproteobacteria</taxon>
        <taxon>Alteromonadales</taxon>
        <taxon>Idiomarinaceae</taxon>
        <taxon>Idiomarina</taxon>
    </lineage>
</organism>
<feature type="domain" description="Fido" evidence="2">
    <location>
        <begin position="80"/>
        <end position="222"/>
    </location>
</feature>
<dbReference type="PROSITE" id="PS51459">
    <property type="entry name" value="FIDO"/>
    <property type="match status" value="1"/>
</dbReference>
<dbReference type="InterPro" id="IPR036388">
    <property type="entry name" value="WH-like_DNA-bd_sf"/>
</dbReference>
<sequence>MINTEGALSTQSINLVADISKKLGYLECLLEGGQPEQVDLSDVSRQKKLNASIGMDLNATRLNGVSLSETYESHSRWRIGSDESLRDAHRQTFAAVSPEAGRYRSTGMGIYQYNKLVHTTVPAGQVPKQLRSLLEWVEQADEHPLVKAAIFLRQYEFIQPFSIGNSSIGHLWVSLILEQWHALLRWLNFESKLKEKRSEYYDCLRLSIGNNDLSVMVEFVLNRLKEAFDELLDGVEKTLTEQNKSVNSLKASVISSEFNSGKGRFHEIKPYFTTRENILALLQEHPEWSAARLSEVLGISDRAVEKHISKLKSRGQLKRVGSARGGYWRVVAPLNEQLGLLQGDN</sequence>
<dbReference type="InterPro" id="IPR003812">
    <property type="entry name" value="Fido"/>
</dbReference>
<evidence type="ECO:0000313" key="4">
    <source>
        <dbReference type="Proteomes" id="UP000288361"/>
    </source>
</evidence>
<protein>
    <submittedName>
        <fullName evidence="3">Fic family protein</fullName>
    </submittedName>
</protein>
<evidence type="ECO:0000259" key="2">
    <source>
        <dbReference type="PROSITE" id="PS51459"/>
    </source>
</evidence>
<dbReference type="SUPFAM" id="SSF140931">
    <property type="entry name" value="Fic-like"/>
    <property type="match status" value="1"/>
</dbReference>
<dbReference type="GO" id="GO:0005524">
    <property type="term" value="F:ATP binding"/>
    <property type="evidence" value="ECO:0007669"/>
    <property type="project" value="UniProtKB-KW"/>
</dbReference>
<gene>
    <name evidence="3" type="ORF">CWI73_01535</name>
</gene>
<dbReference type="EMBL" id="PIQA01000001">
    <property type="protein sequence ID" value="RUO67575.1"/>
    <property type="molecule type" value="Genomic_DNA"/>
</dbReference>
<name>A0A432YW72_9GAMM</name>
<proteinExistence type="predicted"/>
<dbReference type="InterPro" id="IPR040198">
    <property type="entry name" value="Fido_containing"/>
</dbReference>
<evidence type="ECO:0000256" key="1">
    <source>
        <dbReference type="PIRSR" id="PIRSR640198-2"/>
    </source>
</evidence>
<dbReference type="Gene3D" id="1.10.10.10">
    <property type="entry name" value="Winged helix-like DNA-binding domain superfamily/Winged helix DNA-binding domain"/>
    <property type="match status" value="1"/>
</dbReference>
<dbReference type="Pfam" id="PF08279">
    <property type="entry name" value="HTH_11"/>
    <property type="match status" value="1"/>
</dbReference>
<keyword evidence="1" id="KW-0547">Nucleotide-binding</keyword>
<evidence type="ECO:0000313" key="3">
    <source>
        <dbReference type="EMBL" id="RUO67575.1"/>
    </source>
</evidence>
<dbReference type="InterPro" id="IPR011991">
    <property type="entry name" value="ArsR-like_HTH"/>
</dbReference>
<dbReference type="GO" id="GO:0006355">
    <property type="term" value="P:regulation of DNA-templated transcription"/>
    <property type="evidence" value="ECO:0007669"/>
    <property type="project" value="UniProtKB-ARBA"/>
</dbReference>
<keyword evidence="1" id="KW-0067">ATP-binding</keyword>
<dbReference type="CDD" id="cd00090">
    <property type="entry name" value="HTH_ARSR"/>
    <property type="match status" value="1"/>
</dbReference>
<dbReference type="Gene3D" id="1.10.3290.10">
    <property type="entry name" value="Fido-like domain"/>
    <property type="match status" value="1"/>
</dbReference>
<dbReference type="AlphaFoldDB" id="A0A432YW72"/>
<accession>A0A432YW72</accession>
<dbReference type="Pfam" id="PF02661">
    <property type="entry name" value="Fic"/>
    <property type="match status" value="1"/>
</dbReference>
<dbReference type="PANTHER" id="PTHR13504">
    <property type="entry name" value="FIDO DOMAIN-CONTAINING PROTEIN DDB_G0283145"/>
    <property type="match status" value="1"/>
</dbReference>
<reference evidence="3 4" key="1">
    <citation type="journal article" date="2011" name="Front. Microbiol.">
        <title>Genomic signatures of strain selection and enhancement in Bacillus atrophaeus var. globigii, a historical biowarfare simulant.</title>
        <authorList>
            <person name="Gibbons H.S."/>
            <person name="Broomall S.M."/>
            <person name="McNew L.A."/>
            <person name="Daligault H."/>
            <person name="Chapman C."/>
            <person name="Bruce D."/>
            <person name="Karavis M."/>
            <person name="Krepps M."/>
            <person name="McGregor P.A."/>
            <person name="Hong C."/>
            <person name="Park K.H."/>
            <person name="Akmal A."/>
            <person name="Feldman A."/>
            <person name="Lin J.S."/>
            <person name="Chang W.E."/>
            <person name="Higgs B.W."/>
            <person name="Demirev P."/>
            <person name="Lindquist J."/>
            <person name="Liem A."/>
            <person name="Fochler E."/>
            <person name="Read T.D."/>
            <person name="Tapia R."/>
            <person name="Johnson S."/>
            <person name="Bishop-Lilly K.A."/>
            <person name="Detter C."/>
            <person name="Han C."/>
            <person name="Sozhamannan S."/>
            <person name="Rosenzweig C.N."/>
            <person name="Skowronski E.W."/>
        </authorList>
    </citation>
    <scope>NUCLEOTIDE SEQUENCE [LARGE SCALE GENOMIC DNA]</scope>
    <source>
        <strain evidence="3 4">TPS4-2</strain>
    </source>
</reference>
<dbReference type="InterPro" id="IPR036390">
    <property type="entry name" value="WH_DNA-bd_sf"/>
</dbReference>
<dbReference type="SUPFAM" id="SSF46785">
    <property type="entry name" value="Winged helix' DNA-binding domain"/>
    <property type="match status" value="1"/>
</dbReference>
<dbReference type="InterPro" id="IPR036597">
    <property type="entry name" value="Fido-like_dom_sf"/>
</dbReference>
<dbReference type="InterPro" id="IPR013196">
    <property type="entry name" value="HTH_11"/>
</dbReference>
<feature type="binding site" evidence="1">
    <location>
        <begin position="200"/>
        <end position="201"/>
    </location>
    <ligand>
        <name>ATP</name>
        <dbReference type="ChEBI" id="CHEBI:30616"/>
    </ligand>
</feature>